<dbReference type="GO" id="GO:0052621">
    <property type="term" value="F:diguanylate cyclase activity"/>
    <property type="evidence" value="ECO:0007669"/>
    <property type="project" value="TreeGrafter"/>
</dbReference>
<dbReference type="Pfam" id="PF00990">
    <property type="entry name" value="GGDEF"/>
    <property type="match status" value="1"/>
</dbReference>
<protein>
    <submittedName>
        <fullName evidence="8">GGDEF domain-containing protein</fullName>
    </submittedName>
</protein>
<accession>A0A7X0RTL6</accession>
<dbReference type="InterPro" id="IPR043128">
    <property type="entry name" value="Rev_trsase/Diguanyl_cyclase"/>
</dbReference>
<organism evidence="8 9">
    <name type="scientific">Cohnella nanjingensis</name>
    <dbReference type="NCBI Taxonomy" id="1387779"/>
    <lineage>
        <taxon>Bacteria</taxon>
        <taxon>Bacillati</taxon>
        <taxon>Bacillota</taxon>
        <taxon>Bacilli</taxon>
        <taxon>Bacillales</taxon>
        <taxon>Paenibacillaceae</taxon>
        <taxon>Cohnella</taxon>
    </lineage>
</organism>
<dbReference type="InterPro" id="IPR029787">
    <property type="entry name" value="Nucleotide_cyclase"/>
</dbReference>
<dbReference type="Gene3D" id="6.10.340.10">
    <property type="match status" value="1"/>
</dbReference>
<evidence type="ECO:0000256" key="2">
    <source>
        <dbReference type="ARBA" id="ARBA00022475"/>
    </source>
</evidence>
<keyword evidence="4 6" id="KW-1133">Transmembrane helix</keyword>
<comment type="subcellular location">
    <subcellularLocation>
        <location evidence="1">Cell membrane</location>
        <topology evidence="1">Multi-pass membrane protein</topology>
    </subcellularLocation>
</comment>
<dbReference type="Pfam" id="PF02743">
    <property type="entry name" value="dCache_1"/>
    <property type="match status" value="1"/>
</dbReference>
<dbReference type="SMART" id="SM00267">
    <property type="entry name" value="GGDEF"/>
    <property type="match status" value="1"/>
</dbReference>
<evidence type="ECO:0000256" key="5">
    <source>
        <dbReference type="ARBA" id="ARBA00023136"/>
    </source>
</evidence>
<dbReference type="GO" id="GO:1902201">
    <property type="term" value="P:negative regulation of bacterial-type flagellum-dependent cell motility"/>
    <property type="evidence" value="ECO:0007669"/>
    <property type="project" value="TreeGrafter"/>
</dbReference>
<sequence length="532" mass="59179">MGKRSMGSKGIKLWIIISAVVFLSVAITFALNTVVGYETQKRALSSNTLELNRITANELSRTTQTIVLSMKETMKTAADYFSVPRNRSDGVQGQMDFLRKSVPYFNSVVLVNEAGVVVSTSPETLSLVGQRLTSAEAKQALELRKPLISAPYKAITKRLIVMVSYPIFDAAGQYKGFVAGSIYLQEANVFQKILGEQLSNKNGSYYYVVDSSGNLIYHPDLTRVGERVGENPVVREIMNGKGGQMPVTNTKGTRYLAGYSIVPAVGWGIVSQTPLANVASSVSDIAVRMAAISAPFLVVILLLVVWLSHRLTLPLNRLAHYASAFNRGEAVTVQIPQARHWTYEANELFRAVSESFRMMGSRTEELSDQAHTDPLTGLANRRFLDTVVEHWVEQKTPFAIVMLDLDRFKSINDTFGHQQGDEVLRFLAERIRSEKRDIDFGCRYGGEEFTLLLPYGDKEVAFLLAERIRLRMAEEDSPIGRPVTLSLGISSFPYDAEDAATLFKQADDALYEAKETGRNRTVVYQRERAAKV</sequence>
<dbReference type="CDD" id="cd18773">
    <property type="entry name" value="PDC1_HK_sensor"/>
    <property type="match status" value="1"/>
</dbReference>
<keyword evidence="5 6" id="KW-0472">Membrane</keyword>
<feature type="domain" description="GGDEF" evidence="7">
    <location>
        <begin position="396"/>
        <end position="526"/>
    </location>
</feature>
<dbReference type="InterPro" id="IPR033479">
    <property type="entry name" value="dCache_1"/>
</dbReference>
<dbReference type="InterPro" id="IPR000160">
    <property type="entry name" value="GGDEF_dom"/>
</dbReference>
<dbReference type="Gene3D" id="3.30.70.270">
    <property type="match status" value="1"/>
</dbReference>
<evidence type="ECO:0000256" key="1">
    <source>
        <dbReference type="ARBA" id="ARBA00004651"/>
    </source>
</evidence>
<name>A0A7X0RTL6_9BACL</name>
<dbReference type="GO" id="GO:0043709">
    <property type="term" value="P:cell adhesion involved in single-species biofilm formation"/>
    <property type="evidence" value="ECO:0007669"/>
    <property type="project" value="TreeGrafter"/>
</dbReference>
<dbReference type="InterPro" id="IPR029151">
    <property type="entry name" value="Sensor-like_sf"/>
</dbReference>
<feature type="transmembrane region" description="Helical" evidence="6">
    <location>
        <begin position="285"/>
        <end position="307"/>
    </location>
</feature>
<gene>
    <name evidence="8" type="ORF">H7C19_21705</name>
</gene>
<dbReference type="NCBIfam" id="TIGR00254">
    <property type="entry name" value="GGDEF"/>
    <property type="match status" value="1"/>
</dbReference>
<dbReference type="PROSITE" id="PS50887">
    <property type="entry name" value="GGDEF"/>
    <property type="match status" value="1"/>
</dbReference>
<comment type="caution">
    <text evidence="8">The sequence shown here is derived from an EMBL/GenBank/DDBJ whole genome shotgun (WGS) entry which is preliminary data.</text>
</comment>
<keyword evidence="2" id="KW-1003">Cell membrane</keyword>
<evidence type="ECO:0000259" key="7">
    <source>
        <dbReference type="PROSITE" id="PS50887"/>
    </source>
</evidence>
<proteinExistence type="predicted"/>
<evidence type="ECO:0000256" key="3">
    <source>
        <dbReference type="ARBA" id="ARBA00022692"/>
    </source>
</evidence>
<dbReference type="InterPro" id="IPR050469">
    <property type="entry name" value="Diguanylate_Cyclase"/>
</dbReference>
<dbReference type="SUPFAM" id="SSF103190">
    <property type="entry name" value="Sensory domain-like"/>
    <property type="match status" value="2"/>
</dbReference>
<dbReference type="FunFam" id="3.30.70.270:FF:000001">
    <property type="entry name" value="Diguanylate cyclase domain protein"/>
    <property type="match status" value="1"/>
</dbReference>
<evidence type="ECO:0000313" key="8">
    <source>
        <dbReference type="EMBL" id="MBB6673296.1"/>
    </source>
</evidence>
<reference evidence="8 9" key="1">
    <citation type="submission" date="2020-08" db="EMBL/GenBank/DDBJ databases">
        <title>Cohnella phylogeny.</title>
        <authorList>
            <person name="Dunlap C."/>
        </authorList>
    </citation>
    <scope>NUCLEOTIDE SEQUENCE [LARGE SCALE GENOMIC DNA]</scope>
    <source>
        <strain evidence="8 9">DSM 28246</strain>
    </source>
</reference>
<evidence type="ECO:0000256" key="6">
    <source>
        <dbReference type="SAM" id="Phobius"/>
    </source>
</evidence>
<dbReference type="GO" id="GO:0005886">
    <property type="term" value="C:plasma membrane"/>
    <property type="evidence" value="ECO:0007669"/>
    <property type="project" value="UniProtKB-SubCell"/>
</dbReference>
<dbReference type="AlphaFoldDB" id="A0A7X0RTL6"/>
<dbReference type="EMBL" id="JACJVP010000036">
    <property type="protein sequence ID" value="MBB6673296.1"/>
    <property type="molecule type" value="Genomic_DNA"/>
</dbReference>
<dbReference type="CDD" id="cd01949">
    <property type="entry name" value="GGDEF"/>
    <property type="match status" value="1"/>
</dbReference>
<dbReference type="PANTHER" id="PTHR45138">
    <property type="entry name" value="REGULATORY COMPONENTS OF SENSORY TRANSDUCTION SYSTEM"/>
    <property type="match status" value="1"/>
</dbReference>
<dbReference type="SUPFAM" id="SSF55073">
    <property type="entry name" value="Nucleotide cyclase"/>
    <property type="match status" value="1"/>
</dbReference>
<dbReference type="Proteomes" id="UP000547209">
    <property type="component" value="Unassembled WGS sequence"/>
</dbReference>
<evidence type="ECO:0000313" key="9">
    <source>
        <dbReference type="Proteomes" id="UP000547209"/>
    </source>
</evidence>
<keyword evidence="9" id="KW-1185">Reference proteome</keyword>
<keyword evidence="3 6" id="KW-0812">Transmembrane</keyword>
<dbReference type="RefSeq" id="WP_185671156.1">
    <property type="nucleotide sequence ID" value="NZ_JACJVP010000036.1"/>
</dbReference>
<evidence type="ECO:0000256" key="4">
    <source>
        <dbReference type="ARBA" id="ARBA00022989"/>
    </source>
</evidence>
<dbReference type="Gene3D" id="3.30.450.20">
    <property type="entry name" value="PAS domain"/>
    <property type="match status" value="1"/>
</dbReference>
<dbReference type="PANTHER" id="PTHR45138:SF9">
    <property type="entry name" value="DIGUANYLATE CYCLASE DGCM-RELATED"/>
    <property type="match status" value="1"/>
</dbReference>
<dbReference type="CDD" id="cd12912">
    <property type="entry name" value="PDC2_MCP_like"/>
    <property type="match status" value="1"/>
</dbReference>